<evidence type="ECO:0000256" key="5">
    <source>
        <dbReference type="ARBA" id="ARBA00022927"/>
    </source>
</evidence>
<dbReference type="EMBL" id="CP001742">
    <property type="protein sequence ID" value="ADL18614.1"/>
    <property type="molecule type" value="Genomic_DNA"/>
</dbReference>
<dbReference type="KEGG" id="asc:ASAC_0207"/>
<accession>D9PZX6</accession>
<dbReference type="GO" id="GO:0016020">
    <property type="term" value="C:membrane"/>
    <property type="evidence" value="ECO:0007669"/>
    <property type="project" value="InterPro"/>
</dbReference>
<evidence type="ECO:0000256" key="6">
    <source>
        <dbReference type="ARBA" id="ARBA00022989"/>
    </source>
</evidence>
<feature type="transmembrane region" description="Helical" evidence="10">
    <location>
        <begin position="64"/>
        <end position="88"/>
    </location>
</feature>
<dbReference type="eggNOG" id="arCOG04169">
    <property type="taxonomic scope" value="Archaea"/>
</dbReference>
<evidence type="ECO:0000256" key="7">
    <source>
        <dbReference type="ARBA" id="ARBA00023010"/>
    </source>
</evidence>
<comment type="subcellular location">
    <subcellularLocation>
        <location evidence="1">Endomembrane system</location>
        <topology evidence="1">Multi-pass membrane protein</topology>
    </subcellularLocation>
</comment>
<dbReference type="Pfam" id="PF10559">
    <property type="entry name" value="Plug_translocon"/>
    <property type="match status" value="1"/>
</dbReference>
<feature type="transmembrane region" description="Helical" evidence="10">
    <location>
        <begin position="299"/>
        <end position="318"/>
    </location>
</feature>
<dbReference type="Pfam" id="PF00344">
    <property type="entry name" value="SecY"/>
    <property type="match status" value="1"/>
</dbReference>
<reference evidence="12 13" key="1">
    <citation type="journal article" date="2010" name="Appl. Environ. Microbiol.">
        <title>The genome sequence of the crenarchaeon Acidilobus saccharovorans supports a new order, Acidilobales, and suggests an important ecological role in terrestrial acidic hot springs.</title>
        <authorList>
            <person name="Mardanov A.V."/>
            <person name="Svetlitchnyi V.A."/>
            <person name="Beletsky A.V."/>
            <person name="Prokofeva M.I."/>
            <person name="Bonch-Osmolovskaya E.A."/>
            <person name="Ravin N.V."/>
            <person name="Skryabin K.G."/>
        </authorList>
    </citation>
    <scope>NUCLEOTIDE SEQUENCE [LARGE SCALE GENOMIC DNA]</scope>
    <source>
        <strain evidence="13">DSM 16705 / JCM 18335 / VKM B-2471 / 345-15</strain>
    </source>
</reference>
<dbReference type="NCBIfam" id="NF006341">
    <property type="entry name" value="PRK08568.1-5"/>
    <property type="match status" value="1"/>
</dbReference>
<evidence type="ECO:0000256" key="9">
    <source>
        <dbReference type="RuleBase" id="RU004349"/>
    </source>
</evidence>
<keyword evidence="8 10" id="KW-0472">Membrane</keyword>
<feature type="transmembrane region" description="Helical" evidence="10">
    <location>
        <begin position="330"/>
        <end position="352"/>
    </location>
</feature>
<gene>
    <name evidence="12" type="ordered locus">ASAC_0207</name>
</gene>
<keyword evidence="4 10" id="KW-0812">Transmembrane</keyword>
<evidence type="ECO:0000259" key="11">
    <source>
        <dbReference type="Pfam" id="PF10559"/>
    </source>
</evidence>
<evidence type="ECO:0000256" key="4">
    <source>
        <dbReference type="ARBA" id="ARBA00022692"/>
    </source>
</evidence>
<dbReference type="FunCoup" id="D9PZX6">
    <property type="interactions" value="189"/>
</dbReference>
<feature type="transmembrane region" description="Helical" evidence="10">
    <location>
        <begin position="267"/>
        <end position="287"/>
    </location>
</feature>
<dbReference type="Gene3D" id="1.10.3370.10">
    <property type="entry name" value="SecY subunit domain"/>
    <property type="match status" value="1"/>
</dbReference>
<dbReference type="AlphaFoldDB" id="D9PZX6"/>
<evidence type="ECO:0000256" key="1">
    <source>
        <dbReference type="ARBA" id="ARBA00004127"/>
    </source>
</evidence>
<dbReference type="HOGENOM" id="CLU_031763_3_0_2"/>
<dbReference type="Proteomes" id="UP000000346">
    <property type="component" value="Chromosome"/>
</dbReference>
<keyword evidence="13" id="KW-1185">Reference proteome</keyword>
<dbReference type="InterPro" id="IPR023201">
    <property type="entry name" value="SecY_dom_sf"/>
</dbReference>
<dbReference type="InterPro" id="IPR019561">
    <property type="entry name" value="Translocon_Sec61/SecY_plug_dom"/>
</dbReference>
<evidence type="ECO:0000256" key="2">
    <source>
        <dbReference type="ARBA" id="ARBA00005751"/>
    </source>
</evidence>
<evidence type="ECO:0000256" key="8">
    <source>
        <dbReference type="ARBA" id="ARBA00023136"/>
    </source>
</evidence>
<evidence type="ECO:0000313" key="12">
    <source>
        <dbReference type="EMBL" id="ADL18614.1"/>
    </source>
</evidence>
<dbReference type="PIRSF" id="PIRSF004557">
    <property type="entry name" value="SecY"/>
    <property type="match status" value="1"/>
</dbReference>
<keyword evidence="6 10" id="KW-1133">Transmembrane helix</keyword>
<evidence type="ECO:0000256" key="3">
    <source>
        <dbReference type="ARBA" id="ARBA00022448"/>
    </source>
</evidence>
<feature type="transmembrane region" description="Helical" evidence="10">
    <location>
        <begin position="400"/>
        <end position="429"/>
    </location>
</feature>
<keyword evidence="3" id="KW-0813">Transport</keyword>
<feature type="domain" description="Translocon Sec61/SecY plug" evidence="11">
    <location>
        <begin position="36"/>
        <end position="70"/>
    </location>
</feature>
<sequence>MLDALSNISEYLPTVSKPSQKLSLTRRLAWTGIVLVLYLIMSNIPLYGVPVSPTAATTITLENIIFASSVGTLMQLGIGPIVTAGLILEVLAGAKLIDIDLTNPDDQVKFTGAMKTLAVLFAVAEALVVTLSGMFWPAGTPVSPVVKALVVVQLVAASYIVILMDEALQKGWGLGSAISLFILAMVAQTVVWDIFGFVPRLALDFGVVPALIYDRDPFIVLTRANGFPDVTGLLATFAIVILLVYLQAMMVEIPVTSSQLRGIRTKVPLQFIYVTNIPVLLLAILVADLQLFEAPLARFFGISSLVYKVYSGIVFYLSPPNGLVETVLDPLRSVVFAISWMLLSVAFGYVWVEVAGLNPSSQAESLIKGGLEIPGMRRNPRVLESVLARYIYPLTSLSSLIVGAIAVVAAFFGAYGGGVGLLLAVGIVYQYYSIITYERALEAYPLIRKLVGE</sequence>
<dbReference type="PRINTS" id="PR00303">
    <property type="entry name" value="SECYTRNLCASE"/>
</dbReference>
<evidence type="ECO:0000313" key="13">
    <source>
        <dbReference type="Proteomes" id="UP000000346"/>
    </source>
</evidence>
<proteinExistence type="inferred from homology"/>
<dbReference type="InParanoid" id="D9PZX6"/>
<comment type="similarity">
    <text evidence="2 9">Belongs to the SecY/SEC61-alpha family.</text>
</comment>
<dbReference type="PANTHER" id="PTHR10906">
    <property type="entry name" value="SECY/SEC61-ALPHA FAMILY MEMBER"/>
    <property type="match status" value="1"/>
</dbReference>
<dbReference type="InterPro" id="IPR030659">
    <property type="entry name" value="SecY_CS"/>
</dbReference>
<keyword evidence="5" id="KW-0653">Protein transport</keyword>
<evidence type="ECO:0000256" key="10">
    <source>
        <dbReference type="SAM" id="Phobius"/>
    </source>
</evidence>
<dbReference type="SUPFAM" id="SSF103491">
    <property type="entry name" value="Preprotein translocase SecY subunit"/>
    <property type="match status" value="1"/>
</dbReference>
<organism evidence="12 13">
    <name type="scientific">Acidilobus saccharovorans (strain DSM 16705 / JCM 18335 / VKM B-2471 / 345-15)</name>
    <dbReference type="NCBI Taxonomy" id="666510"/>
    <lineage>
        <taxon>Archaea</taxon>
        <taxon>Thermoproteota</taxon>
        <taxon>Thermoprotei</taxon>
        <taxon>Acidilobales</taxon>
        <taxon>Acidilobaceae</taxon>
        <taxon>Acidilobus</taxon>
    </lineage>
</organism>
<dbReference type="InterPro" id="IPR002208">
    <property type="entry name" value="SecY/SEC61-alpha"/>
</dbReference>
<dbReference type="PROSITE" id="PS00755">
    <property type="entry name" value="SECY_1"/>
    <property type="match status" value="1"/>
</dbReference>
<dbReference type="STRING" id="666510.ASAC_0207"/>
<protein>
    <submittedName>
        <fullName evidence="12">Preprotein translocase subunit secY</fullName>
    </submittedName>
</protein>
<keyword evidence="7" id="KW-0811">Translocation</keyword>
<feature type="transmembrane region" description="Helical" evidence="10">
    <location>
        <begin position="145"/>
        <end position="164"/>
    </location>
</feature>
<name>D9PZX6_ACIS3</name>
<feature type="transmembrane region" description="Helical" evidence="10">
    <location>
        <begin position="117"/>
        <end position="139"/>
    </location>
</feature>
<dbReference type="GO" id="GO:0015031">
    <property type="term" value="P:protein transport"/>
    <property type="evidence" value="ECO:0007669"/>
    <property type="project" value="UniProtKB-KW"/>
</dbReference>
<feature type="transmembrane region" description="Helical" evidence="10">
    <location>
        <begin position="233"/>
        <end position="255"/>
    </location>
</feature>
<feature type="transmembrane region" description="Helical" evidence="10">
    <location>
        <begin position="27"/>
        <end position="44"/>
    </location>
</feature>
<dbReference type="GO" id="GO:0012505">
    <property type="term" value="C:endomembrane system"/>
    <property type="evidence" value="ECO:0007669"/>
    <property type="project" value="UniProtKB-SubCell"/>
</dbReference>
<feature type="transmembrane region" description="Helical" evidence="10">
    <location>
        <begin position="171"/>
        <end position="195"/>
    </location>
</feature>